<dbReference type="Pfam" id="PF23285">
    <property type="entry name" value="DUF7078"/>
    <property type="match status" value="1"/>
</dbReference>
<dbReference type="PANTHER" id="PTHR13251:SF3">
    <property type="entry name" value="TRAFFICKING PROTEIN PARTICLE COMPLEX SUBUNIT 10"/>
    <property type="match status" value="1"/>
</dbReference>
<dbReference type="Proteomes" id="UP000268321">
    <property type="component" value="Unassembled WGS sequence"/>
</dbReference>
<dbReference type="InterPro" id="IPR055504">
    <property type="entry name" value="DUF7076"/>
</dbReference>
<proteinExistence type="predicted"/>
<dbReference type="GO" id="GO:0005829">
    <property type="term" value="C:cytosol"/>
    <property type="evidence" value="ECO:0007669"/>
    <property type="project" value="GOC"/>
</dbReference>
<gene>
    <name evidence="9" type="ORF">METBISCDRAFT_24080</name>
</gene>
<feature type="domain" description="DUF7078" evidence="7">
    <location>
        <begin position="1008"/>
        <end position="1091"/>
    </location>
</feature>
<keyword evidence="3" id="KW-0333">Golgi apparatus</keyword>
<dbReference type="OrthoDB" id="10256906at2759"/>
<evidence type="ECO:0000259" key="7">
    <source>
        <dbReference type="Pfam" id="PF23285"/>
    </source>
</evidence>
<sequence length="1258" mass="138014">MPEPNANAIAIEYYDPFGLFPTVHHELEPCFPIKRLHWRYDPAQPVKLIQELPVAFREEYPKRNALPAADRVYLRLMFVKADTVDEYRSQARPLVSEWLRTLVANRDAAWGIIFVGAGAGTDKRPNIGKKPFDKLQTDFAGGKQLRALELTETCIPAVARNIVRVLRRYDDEATRKTAYRGLFITLKELLCTGLTRAYVLLRAAAQVALSAGISLGSASAKASGATSATFTTGSTSATATFTSFATTLRLVDSWADLRFFGVAGRHLDALLHQVTAWCATHPPTPGADPLRLHLDLQAPLHTLYDPDAFLVPLKREPGPLPLLAVRFGLFLKRTRLLDGLARESVHEGSTVEYQAQLLHSVVQFANFALRDASIEVKEWLYAVVDHYLGTVEHQKIVAQRHDREASGVIKAAIAQIVECWADLHLVKRRVLSALAADAGYAPLDAIYALLDMSLEQKPPHRVSYAPLKDALVSEDAFFAQYDALTTRAIREYVASGRCDTADLLSIDSAMLFYRQGNYAQAHGILGAAYARFIATGWSMMGGVILETYLKCARALEQTDTPQLLPLYFQLFKLLREPLPAPLAPHQSYPSHQLHPPSLPHSYRSIHGPGDCDALFAEMHALAASLDDVYEHALLDVLDVQISPGITFNDASEAVMTVTVVNALPISFTARSVAVVLANTADDTCTISFAAENVTIGRASSTTTHLTSRVVSVGDHTVRSIVFVLADQLNLVYREEPQALPHADELVLDAHTRERASHPLYASDAPLFAAMLFALYPHPEHFHIELQNPAHVDIHQPSVDCVLRNGPDAVHNLSVAVVEACDDYGAGDTAEEQTVAHMVPKTRHTLTFRVPGDRRTVVLRARCVYESQGGQFEFCAMQTLDLCLNVSVVVNDFFRAQKVYSRFLISAVDASTPLRISGCEFTCAGGSYTVRSLHDAFSEGASVDVTDEQPLSVFYELTRAATALDAPVPAPDPASNFTPACANSPAQYPAQPRAGACFNFRLTYISLAAECHAAICAALREKLGATKLHHHYHLLASAVGSLTFCWPTYLLSGAIVATNLAEVNRHTNERLAQVLLRTDYAALADTLRGVLALDVKPAVSCEPQQLYIAVDVPELDMLHEISFEYTRKGRYAVGEPIETQLVVRSTGRWRAAVAQPGEEPGLDSREDPKGPPVDVFLVHVIEDDNWLITGMQTTRFRVNGGNGETRLLLCLLPVVLGDLALPKISVTSDKPELAMDTVVQNSLEAVLVVPQLDTITFTF</sequence>
<organism evidence="9 10">
    <name type="scientific">Metschnikowia bicuspidata</name>
    <dbReference type="NCBI Taxonomy" id="27322"/>
    <lineage>
        <taxon>Eukaryota</taxon>
        <taxon>Fungi</taxon>
        <taxon>Dikarya</taxon>
        <taxon>Ascomycota</taxon>
        <taxon>Saccharomycotina</taxon>
        <taxon>Pichiomycetes</taxon>
        <taxon>Metschnikowiaceae</taxon>
        <taxon>Metschnikowia</taxon>
    </lineage>
</organism>
<dbReference type="InterPro" id="IPR022233">
    <property type="entry name" value="TRAPPC10/Trs130_C"/>
</dbReference>
<dbReference type="InterPro" id="IPR055506">
    <property type="entry name" value="DUF7078"/>
</dbReference>
<dbReference type="AlphaFoldDB" id="A0A4P9ZA04"/>
<feature type="domain" description="TRAPPC10/Trs130 C-terminal" evidence="4">
    <location>
        <begin position="1109"/>
        <end position="1236"/>
    </location>
</feature>
<feature type="domain" description="DUF7076" evidence="6">
    <location>
        <begin position="622"/>
        <end position="732"/>
    </location>
</feature>
<dbReference type="PANTHER" id="PTHR13251">
    <property type="entry name" value="EPILEPSY HOLOPROSENCEPHALY CANDIDATE 1/TMEM1"/>
    <property type="match status" value="1"/>
</dbReference>
<accession>A0A4P9ZA04</accession>
<reference evidence="10" key="1">
    <citation type="journal article" date="2018" name="Nat. Microbiol.">
        <title>Leveraging single-cell genomics to expand the fungal tree of life.</title>
        <authorList>
            <person name="Ahrendt S.R."/>
            <person name="Quandt C.A."/>
            <person name="Ciobanu D."/>
            <person name="Clum A."/>
            <person name="Salamov A."/>
            <person name="Andreopoulos B."/>
            <person name="Cheng J.F."/>
            <person name="Woyke T."/>
            <person name="Pelin A."/>
            <person name="Henrissat B."/>
            <person name="Reynolds N.K."/>
            <person name="Benny G.L."/>
            <person name="Smith M.E."/>
            <person name="James T.Y."/>
            <person name="Grigoriev I.V."/>
        </authorList>
    </citation>
    <scope>NUCLEOTIDE SEQUENCE [LARGE SCALE GENOMIC DNA]</scope>
    <source>
        <strain evidence="10">Baker2002</strain>
    </source>
</reference>
<feature type="domain" description="TRAPPC10/Trs130 N-terminal" evidence="5">
    <location>
        <begin position="8"/>
        <end position="154"/>
    </location>
</feature>
<dbReference type="Pfam" id="PF24967">
    <property type="entry name" value="NTS_TR130"/>
    <property type="match status" value="1"/>
</dbReference>
<keyword evidence="2" id="KW-0813">Transport</keyword>
<evidence type="ECO:0008006" key="11">
    <source>
        <dbReference type="Google" id="ProtNLM"/>
    </source>
</evidence>
<comment type="subcellular location">
    <subcellularLocation>
        <location evidence="1">Golgi apparatus</location>
    </subcellularLocation>
</comment>
<evidence type="ECO:0000259" key="5">
    <source>
        <dbReference type="Pfam" id="PF23036"/>
    </source>
</evidence>
<evidence type="ECO:0000256" key="2">
    <source>
        <dbReference type="ARBA" id="ARBA00022448"/>
    </source>
</evidence>
<dbReference type="InterPro" id="IPR045126">
    <property type="entry name" value="TRAPPC10/Trs130"/>
</dbReference>
<feature type="domain" description="Trs130 NTS" evidence="8">
    <location>
        <begin position="412"/>
        <end position="558"/>
    </location>
</feature>
<keyword evidence="10" id="KW-1185">Reference proteome</keyword>
<evidence type="ECO:0000259" key="4">
    <source>
        <dbReference type="Pfam" id="PF12584"/>
    </source>
</evidence>
<evidence type="ECO:0000259" key="8">
    <source>
        <dbReference type="Pfam" id="PF24967"/>
    </source>
</evidence>
<evidence type="ECO:0000256" key="3">
    <source>
        <dbReference type="ARBA" id="ARBA00023034"/>
    </source>
</evidence>
<dbReference type="GO" id="GO:0006891">
    <property type="term" value="P:intra-Golgi vesicle-mediated transport"/>
    <property type="evidence" value="ECO:0007669"/>
    <property type="project" value="TreeGrafter"/>
</dbReference>
<dbReference type="GO" id="GO:0034498">
    <property type="term" value="P:early endosome to Golgi transport"/>
    <property type="evidence" value="ECO:0007669"/>
    <property type="project" value="TreeGrafter"/>
</dbReference>
<dbReference type="Pfam" id="PF23273">
    <property type="entry name" value="DUF7076"/>
    <property type="match status" value="1"/>
</dbReference>
<evidence type="ECO:0000313" key="10">
    <source>
        <dbReference type="Proteomes" id="UP000268321"/>
    </source>
</evidence>
<dbReference type="EMBL" id="ML004480">
    <property type="protein sequence ID" value="RKP29624.1"/>
    <property type="molecule type" value="Genomic_DNA"/>
</dbReference>
<evidence type="ECO:0000256" key="1">
    <source>
        <dbReference type="ARBA" id="ARBA00004555"/>
    </source>
</evidence>
<evidence type="ECO:0000313" key="9">
    <source>
        <dbReference type="EMBL" id="RKP29624.1"/>
    </source>
</evidence>
<dbReference type="InterPro" id="IPR056916">
    <property type="entry name" value="NTS_TR130"/>
</dbReference>
<dbReference type="GO" id="GO:1990071">
    <property type="term" value="C:TRAPPII protein complex"/>
    <property type="evidence" value="ECO:0007669"/>
    <property type="project" value="InterPro"/>
</dbReference>
<dbReference type="InterPro" id="IPR056913">
    <property type="entry name" value="TRAPPC10/Trs130_N"/>
</dbReference>
<protein>
    <recommendedName>
        <fullName evidence="11">Trafficking protein particle complex subunit 11 domain-containing protein</fullName>
    </recommendedName>
</protein>
<dbReference type="Pfam" id="PF23036">
    <property type="entry name" value="TRAPPC10_1st"/>
    <property type="match status" value="1"/>
</dbReference>
<evidence type="ECO:0000259" key="6">
    <source>
        <dbReference type="Pfam" id="PF23273"/>
    </source>
</evidence>
<dbReference type="Pfam" id="PF12584">
    <property type="entry name" value="TRAPPC10"/>
    <property type="match status" value="1"/>
</dbReference>
<name>A0A4P9ZA04_9ASCO</name>